<dbReference type="InterPro" id="IPR036909">
    <property type="entry name" value="Cyt_c-like_dom_sf"/>
</dbReference>
<evidence type="ECO:0000256" key="1">
    <source>
        <dbReference type="ARBA" id="ARBA00022617"/>
    </source>
</evidence>
<dbReference type="PROSITE" id="PS51257">
    <property type="entry name" value="PROKAR_LIPOPROTEIN"/>
    <property type="match status" value="1"/>
</dbReference>
<reference evidence="7 8" key="1">
    <citation type="submission" date="2016-10" db="EMBL/GenBank/DDBJ databases">
        <title>Comparative genome analysis of multiple Pseudomonas spp. focuses on biocontrol and plant growth promoting traits.</title>
        <authorList>
            <person name="Tao X.-Y."/>
            <person name="Taylor C.G."/>
        </authorList>
    </citation>
    <scope>NUCLEOTIDE SEQUENCE [LARGE SCALE GENOMIC DNA]</scope>
    <source>
        <strain evidence="7 8">39A2</strain>
    </source>
</reference>
<dbReference type="STRING" id="104087.PFAS1_05385"/>
<dbReference type="EMBL" id="MOBP01000016">
    <property type="protein sequence ID" value="RON49080.1"/>
    <property type="molecule type" value="Genomic_DNA"/>
</dbReference>
<dbReference type="GO" id="GO:0009055">
    <property type="term" value="F:electron transfer activity"/>
    <property type="evidence" value="ECO:0007669"/>
    <property type="project" value="InterPro"/>
</dbReference>
<dbReference type="PANTHER" id="PTHR30600">
    <property type="entry name" value="CYTOCHROME C PEROXIDASE-RELATED"/>
    <property type="match status" value="1"/>
</dbReference>
<keyword evidence="1 4" id="KW-0349">Heme</keyword>
<dbReference type="OrthoDB" id="9805202at2"/>
<dbReference type="GO" id="GO:0004130">
    <property type="term" value="F:cytochrome-c peroxidase activity"/>
    <property type="evidence" value="ECO:0007669"/>
    <property type="project" value="TreeGrafter"/>
</dbReference>
<proteinExistence type="predicted"/>
<evidence type="ECO:0000256" key="2">
    <source>
        <dbReference type="ARBA" id="ARBA00022723"/>
    </source>
</evidence>
<accession>A0A423KAN6</accession>
<dbReference type="InterPro" id="IPR009056">
    <property type="entry name" value="Cyt_c-like_dom"/>
</dbReference>
<evidence type="ECO:0000256" key="4">
    <source>
        <dbReference type="PROSITE-ProRule" id="PRU00433"/>
    </source>
</evidence>
<keyword evidence="3 4" id="KW-0408">Iron</keyword>
<feature type="domain" description="Cytochrome c" evidence="6">
    <location>
        <begin position="343"/>
        <end position="475"/>
    </location>
</feature>
<evidence type="ECO:0000256" key="5">
    <source>
        <dbReference type="SAM" id="MobiDB-lite"/>
    </source>
</evidence>
<name>A0A423KAN6_9PSED</name>
<evidence type="ECO:0000313" key="7">
    <source>
        <dbReference type="EMBL" id="RON49080.1"/>
    </source>
</evidence>
<organism evidence="7 8">
    <name type="scientific">Pseudomonas frederiksbergensis</name>
    <dbReference type="NCBI Taxonomy" id="104087"/>
    <lineage>
        <taxon>Bacteria</taxon>
        <taxon>Pseudomonadati</taxon>
        <taxon>Pseudomonadota</taxon>
        <taxon>Gammaproteobacteria</taxon>
        <taxon>Pseudomonadales</taxon>
        <taxon>Pseudomonadaceae</taxon>
        <taxon>Pseudomonas</taxon>
    </lineage>
</organism>
<dbReference type="Pfam" id="PF06537">
    <property type="entry name" value="DHOR"/>
    <property type="match status" value="1"/>
</dbReference>
<gene>
    <name evidence="7" type="ORF">BK665_23955</name>
</gene>
<feature type="region of interest" description="Disordered" evidence="5">
    <location>
        <begin position="28"/>
        <end position="55"/>
    </location>
</feature>
<dbReference type="GO" id="GO:0046872">
    <property type="term" value="F:metal ion binding"/>
    <property type="evidence" value="ECO:0007669"/>
    <property type="project" value="UniProtKB-KW"/>
</dbReference>
<evidence type="ECO:0000256" key="3">
    <source>
        <dbReference type="ARBA" id="ARBA00023004"/>
    </source>
</evidence>
<dbReference type="Gene3D" id="1.10.760.10">
    <property type="entry name" value="Cytochrome c-like domain"/>
    <property type="match status" value="1"/>
</dbReference>
<dbReference type="InterPro" id="IPR010538">
    <property type="entry name" value="DHOR"/>
</dbReference>
<dbReference type="RefSeq" id="WP_123409357.1">
    <property type="nucleotide sequence ID" value="NZ_MOBP01000016.1"/>
</dbReference>
<comment type="caution">
    <text evidence="7">The sequence shown here is derived from an EMBL/GenBank/DDBJ whole genome shotgun (WGS) entry which is preliminary data.</text>
</comment>
<keyword evidence="2 4" id="KW-0479">Metal-binding</keyword>
<dbReference type="PANTHER" id="PTHR30600:SF4">
    <property type="entry name" value="CYTOCHROME C DOMAIN-CONTAINING PROTEIN"/>
    <property type="match status" value="1"/>
</dbReference>
<dbReference type="SUPFAM" id="SSF46626">
    <property type="entry name" value="Cytochrome c"/>
    <property type="match status" value="1"/>
</dbReference>
<dbReference type="PIRSF" id="PIRSF028099">
    <property type="entry name" value="DUF1111"/>
    <property type="match status" value="1"/>
</dbReference>
<dbReference type="GO" id="GO:0020037">
    <property type="term" value="F:heme binding"/>
    <property type="evidence" value="ECO:0007669"/>
    <property type="project" value="InterPro"/>
</dbReference>
<sequence>MPSLPLRWCTLFMALGLSACDDAPRFTKAEPGESRSGGSATVRKTDQNSFSLPSANLPPSRRVDFSVGNSFFRSPWVIAPSTTTARDGLGPLFNTNACQNCHIKDGRGHPPTPDAANAVSMLVRLSIPDAPAYAKLIEHIGVVPEPVYGGQLQDMSVPGVAPEGKVRVDYTPVPIRFKDGTEVELRKPLLQITQLGYGPMHPDTRFSARVAPPMIGLGLLEAIPDEAILANAAAQAKDKNGIAGRPNQVWDDAQQKTVLGRFGWKAGQPNLNQQNVHAFSGDMGLTTSLRPYDDCTDAQIACKQAPNGNGPNGEPEVSDNILRLVLFYSRNLAVPARRDVNAPQVLAGKNLFFQAGCQSCHTPKYTTAANAAEPELANQVIRPYSDLLLHDMGDGLADNRTEFQASGRDWRTPPLWGIGLTQAVSGHTQFLHDGRARNLLEAVLWHGGEASAAQQQVLSFNAEQRAALLAFLNSL</sequence>
<dbReference type="Proteomes" id="UP000283627">
    <property type="component" value="Unassembled WGS sequence"/>
</dbReference>
<evidence type="ECO:0000259" key="6">
    <source>
        <dbReference type="PROSITE" id="PS51007"/>
    </source>
</evidence>
<evidence type="ECO:0000313" key="8">
    <source>
        <dbReference type="Proteomes" id="UP000283627"/>
    </source>
</evidence>
<protein>
    <submittedName>
        <fullName evidence="7">Thiol oxidoreductase</fullName>
    </submittedName>
</protein>
<dbReference type="InterPro" id="IPR051395">
    <property type="entry name" value="Cytochrome_c_Peroxidase/MauG"/>
</dbReference>
<dbReference type="PROSITE" id="PS51007">
    <property type="entry name" value="CYTC"/>
    <property type="match status" value="1"/>
</dbReference>
<dbReference type="AlphaFoldDB" id="A0A423KAN6"/>